<dbReference type="Proteomes" id="UP000245981">
    <property type="component" value="Unassembled WGS sequence"/>
</dbReference>
<dbReference type="AlphaFoldDB" id="A0A2V2BD56"/>
<feature type="region of interest" description="Disordered" evidence="1">
    <location>
        <begin position="164"/>
        <end position="186"/>
    </location>
</feature>
<evidence type="ECO:0000313" key="3">
    <source>
        <dbReference type="Proteomes" id="UP000245981"/>
    </source>
</evidence>
<reference evidence="2 3" key="1">
    <citation type="submission" date="2018-05" db="EMBL/GenBank/DDBJ databases">
        <title>Genomic Encyclopedia of Type Strains, Phase IV (KMG-V): Genome sequencing to study the core and pangenomes of soil and plant-associated prokaryotes.</title>
        <authorList>
            <person name="Whitman W."/>
        </authorList>
    </citation>
    <scope>NUCLEOTIDE SEQUENCE [LARGE SCALE GENOMIC DNA]</scope>
    <source>
        <strain evidence="2 3">PNA 200-10</strain>
    </source>
</reference>
<comment type="caution">
    <text evidence="2">The sequence shown here is derived from an EMBL/GenBank/DDBJ whole genome shotgun (WGS) entry which is preliminary data.</text>
</comment>
<dbReference type="EMBL" id="QGHF01000010">
    <property type="protein sequence ID" value="PWK94518.1"/>
    <property type="molecule type" value="Genomic_DNA"/>
</dbReference>
<organism evidence="2 3">
    <name type="scientific">Pantoea allii</name>
    <dbReference type="NCBI Taxonomy" id="574096"/>
    <lineage>
        <taxon>Bacteria</taxon>
        <taxon>Pseudomonadati</taxon>
        <taxon>Pseudomonadota</taxon>
        <taxon>Gammaproteobacteria</taxon>
        <taxon>Enterobacterales</taxon>
        <taxon>Erwiniaceae</taxon>
        <taxon>Pantoea</taxon>
    </lineage>
</organism>
<accession>A0A2V2BD56</accession>
<proteinExistence type="predicted"/>
<evidence type="ECO:0000313" key="2">
    <source>
        <dbReference type="EMBL" id="PWK94518.1"/>
    </source>
</evidence>
<protein>
    <submittedName>
        <fullName evidence="2">Uncharacterized protein</fullName>
    </submittedName>
</protein>
<sequence>MKYLARDVINSANQQNFSHPFSISDAQKVLDASPGPIKIARCIFAWDDINGLLTIHKAQDVLNSANQQNSPHTFSISDAQKVLDASPARVNFGNCYFIWDDVGGILIISTAQDVLDKANQQNFPYPFTIDDAQKVLDASPERIKIGRCYFTWDDVDGTLTINCPEEPKLDHRHPADPRAPKPRKPR</sequence>
<dbReference type="RefSeq" id="WP_109717968.1">
    <property type="nucleotide sequence ID" value="NZ_QGHF01000010.1"/>
</dbReference>
<gene>
    <name evidence="2" type="ORF">C7431_11012</name>
</gene>
<dbReference type="OrthoDB" id="10003107at2"/>
<name>A0A2V2BD56_9GAMM</name>
<evidence type="ECO:0000256" key="1">
    <source>
        <dbReference type="SAM" id="MobiDB-lite"/>
    </source>
</evidence>
<feature type="compositionally biased region" description="Basic and acidic residues" evidence="1">
    <location>
        <begin position="165"/>
        <end position="179"/>
    </location>
</feature>